<keyword evidence="5 16" id="KW-0679">Respiratory chain</keyword>
<evidence type="ECO:0000313" key="20">
    <source>
        <dbReference type="EMBL" id="AQM37783.1"/>
    </source>
</evidence>
<evidence type="ECO:0000256" key="13">
    <source>
        <dbReference type="ARBA" id="ARBA00023008"/>
    </source>
</evidence>
<dbReference type="GO" id="GO:0004129">
    <property type="term" value="F:cytochrome-c oxidase activity"/>
    <property type="evidence" value="ECO:0007669"/>
    <property type="project" value="UniProtKB-EC"/>
</dbReference>
<feature type="domain" description="Cytochrome oxidase subunit II transmembrane region profile" evidence="19">
    <location>
        <begin position="1"/>
        <end position="91"/>
    </location>
</feature>
<keyword evidence="4 16" id="KW-0813">Transport</keyword>
<keyword evidence="11 16" id="KW-0249">Electron transport</keyword>
<comment type="cofactor">
    <cofactor evidence="16">
        <name>Cu cation</name>
        <dbReference type="ChEBI" id="CHEBI:23378"/>
    </cofactor>
    <text evidence="16">Binds a copper A center.</text>
</comment>
<evidence type="ECO:0000256" key="15">
    <source>
        <dbReference type="ARBA" id="ARBA00049512"/>
    </source>
</evidence>
<evidence type="ECO:0000256" key="8">
    <source>
        <dbReference type="ARBA" id="ARBA00022792"/>
    </source>
</evidence>
<dbReference type="SUPFAM" id="SSF81464">
    <property type="entry name" value="Cytochrome c oxidase subunit II-like, transmembrane region"/>
    <property type="match status" value="1"/>
</dbReference>
<evidence type="ECO:0000256" key="12">
    <source>
        <dbReference type="ARBA" id="ARBA00022989"/>
    </source>
</evidence>
<dbReference type="InterPro" id="IPR002429">
    <property type="entry name" value="CcO_II-like_C"/>
</dbReference>
<dbReference type="PROSITE" id="PS50999">
    <property type="entry name" value="COX2_TM"/>
    <property type="match status" value="1"/>
</dbReference>
<comment type="catalytic activity">
    <reaction evidence="15">
        <text>4 Fe(II)-[cytochrome c] + O2 + 8 H(+)(in) = 4 Fe(III)-[cytochrome c] + 2 H2O + 4 H(+)(out)</text>
        <dbReference type="Rhea" id="RHEA:11436"/>
        <dbReference type="Rhea" id="RHEA-COMP:10350"/>
        <dbReference type="Rhea" id="RHEA-COMP:14399"/>
        <dbReference type="ChEBI" id="CHEBI:15377"/>
        <dbReference type="ChEBI" id="CHEBI:15378"/>
        <dbReference type="ChEBI" id="CHEBI:15379"/>
        <dbReference type="ChEBI" id="CHEBI:29033"/>
        <dbReference type="ChEBI" id="CHEBI:29034"/>
        <dbReference type="EC" id="7.1.1.9"/>
    </reaction>
    <physiologicalReaction direction="left-to-right" evidence="15">
        <dbReference type="Rhea" id="RHEA:11437"/>
    </physiologicalReaction>
</comment>
<evidence type="ECO:0000256" key="11">
    <source>
        <dbReference type="ARBA" id="ARBA00022982"/>
    </source>
</evidence>
<evidence type="ECO:0000256" key="2">
    <source>
        <dbReference type="ARBA" id="ARBA00007866"/>
    </source>
</evidence>
<evidence type="ECO:0000256" key="5">
    <source>
        <dbReference type="ARBA" id="ARBA00022660"/>
    </source>
</evidence>
<evidence type="ECO:0000256" key="1">
    <source>
        <dbReference type="ARBA" id="ARBA00004448"/>
    </source>
</evidence>
<dbReference type="PROSITE" id="PS50857">
    <property type="entry name" value="COX2_CUA"/>
    <property type="match status" value="1"/>
</dbReference>
<keyword evidence="8 16" id="KW-0999">Mitochondrion inner membrane</keyword>
<dbReference type="InterPro" id="IPR034210">
    <property type="entry name" value="CcO_II_C"/>
</dbReference>
<evidence type="ECO:0000256" key="6">
    <source>
        <dbReference type="ARBA" id="ARBA00022692"/>
    </source>
</evidence>
<evidence type="ECO:0000256" key="7">
    <source>
        <dbReference type="ARBA" id="ARBA00022723"/>
    </source>
</evidence>
<organism evidence="20">
    <name type="scientific">Unio crassus</name>
    <dbReference type="NCBI Taxonomy" id="143297"/>
    <lineage>
        <taxon>Eukaryota</taxon>
        <taxon>Metazoa</taxon>
        <taxon>Spiralia</taxon>
        <taxon>Lophotrochozoa</taxon>
        <taxon>Mollusca</taxon>
        <taxon>Bivalvia</taxon>
        <taxon>Autobranchia</taxon>
        <taxon>Heteroconchia</taxon>
        <taxon>Palaeoheterodonta</taxon>
        <taxon>Unionida</taxon>
        <taxon>Unionoidea</taxon>
        <taxon>Unionidae</taxon>
        <taxon>Unioninae</taxon>
        <taxon>Unio</taxon>
    </lineage>
</organism>
<dbReference type="AlphaFoldDB" id="A0A1Q1MMM2"/>
<keyword evidence="13 16" id="KW-0186">Copper</keyword>
<dbReference type="PRINTS" id="PR01166">
    <property type="entry name" value="CYCOXIDASEII"/>
</dbReference>
<dbReference type="InterPro" id="IPR011759">
    <property type="entry name" value="Cyt_c_oxidase_su2_TM_dom"/>
</dbReference>
<dbReference type="PANTHER" id="PTHR22888">
    <property type="entry name" value="CYTOCHROME C OXIDASE, SUBUNIT II"/>
    <property type="match status" value="1"/>
</dbReference>
<evidence type="ECO:0000256" key="16">
    <source>
        <dbReference type="RuleBase" id="RU000457"/>
    </source>
</evidence>
<dbReference type="Pfam" id="PF02790">
    <property type="entry name" value="COX2_TM"/>
    <property type="match status" value="1"/>
</dbReference>
<keyword evidence="10" id="KW-1278">Translocase</keyword>
<dbReference type="GO" id="GO:0005507">
    <property type="term" value="F:copper ion binding"/>
    <property type="evidence" value="ECO:0007669"/>
    <property type="project" value="InterPro"/>
</dbReference>
<evidence type="ECO:0000256" key="3">
    <source>
        <dbReference type="ARBA" id="ARBA00015946"/>
    </source>
</evidence>
<feature type="transmembrane region" description="Helical" evidence="17">
    <location>
        <begin position="27"/>
        <end position="51"/>
    </location>
</feature>
<accession>A0A1Q1MMM2</accession>
<dbReference type="GO" id="GO:0005743">
    <property type="term" value="C:mitochondrial inner membrane"/>
    <property type="evidence" value="ECO:0007669"/>
    <property type="project" value="UniProtKB-SubCell"/>
</dbReference>
<dbReference type="InterPro" id="IPR036257">
    <property type="entry name" value="Cyt_c_oxidase_su2_TM_sf"/>
</dbReference>
<feature type="transmembrane region" description="Helical" evidence="17">
    <location>
        <begin position="262"/>
        <end position="284"/>
    </location>
</feature>
<dbReference type="GO" id="GO:0042773">
    <property type="term" value="P:ATP synthesis coupled electron transport"/>
    <property type="evidence" value="ECO:0007669"/>
    <property type="project" value="TreeGrafter"/>
</dbReference>
<keyword evidence="16 20" id="KW-0496">Mitochondrion</keyword>
<dbReference type="InterPro" id="IPR001505">
    <property type="entry name" value="Copper_CuA"/>
</dbReference>
<feature type="transmembrane region" description="Helical" evidence="17">
    <location>
        <begin position="63"/>
        <end position="85"/>
    </location>
</feature>
<reference evidence="20" key="1">
    <citation type="journal article" date="2017" name="Mol. Phylogenet. Evol.">
        <title>The complete maternal and paternal mitochondrial genomes of Unio crassus: Mitochondrial molecular clock and the overconfidence of molecular dating.</title>
        <authorList>
            <person name="Burzynski A."/>
            <person name="Soroka M."/>
            <person name="Mioduchowska M."/>
            <person name="Kaczmarczyk A."/>
            <person name="Sell J."/>
        </authorList>
    </citation>
    <scope>NUCLEOTIDE SEQUENCE</scope>
    <source>
        <strain evidence="20">176</strain>
    </source>
</reference>
<dbReference type="InterPro" id="IPR008972">
    <property type="entry name" value="Cupredoxin"/>
</dbReference>
<evidence type="ECO:0000259" key="18">
    <source>
        <dbReference type="PROSITE" id="PS50857"/>
    </source>
</evidence>
<dbReference type="PANTHER" id="PTHR22888:SF9">
    <property type="entry name" value="CYTOCHROME C OXIDASE SUBUNIT 2"/>
    <property type="match status" value="1"/>
</dbReference>
<feature type="transmembrane region" description="Helical" evidence="17">
    <location>
        <begin position="296"/>
        <end position="316"/>
    </location>
</feature>
<dbReference type="Gene3D" id="2.60.40.420">
    <property type="entry name" value="Cupredoxins - blue copper proteins"/>
    <property type="match status" value="1"/>
</dbReference>
<evidence type="ECO:0000256" key="10">
    <source>
        <dbReference type="ARBA" id="ARBA00022967"/>
    </source>
</evidence>
<dbReference type="InterPro" id="IPR045187">
    <property type="entry name" value="CcO_II"/>
</dbReference>
<proteinExistence type="inferred from homology"/>
<keyword evidence="12 17" id="KW-1133">Transmembrane helix</keyword>
<dbReference type="Gene3D" id="1.10.287.90">
    <property type="match status" value="1"/>
</dbReference>
<comment type="subcellular location">
    <subcellularLocation>
        <location evidence="1 16">Mitochondrion inner membrane</location>
        <topology evidence="1 16">Multi-pass membrane protein</topology>
    </subcellularLocation>
</comment>
<evidence type="ECO:0000259" key="19">
    <source>
        <dbReference type="PROSITE" id="PS50999"/>
    </source>
</evidence>
<keyword evidence="9" id="KW-0460">Magnesium</keyword>
<evidence type="ECO:0000256" key="17">
    <source>
        <dbReference type="SAM" id="Phobius"/>
    </source>
</evidence>
<dbReference type="CDD" id="cd13912">
    <property type="entry name" value="CcO_II_C"/>
    <property type="match status" value="1"/>
</dbReference>
<feature type="domain" description="Cytochrome oxidase subunit II copper A binding" evidence="18">
    <location>
        <begin position="92"/>
        <end position="227"/>
    </location>
</feature>
<comment type="similarity">
    <text evidence="2 16">Belongs to the cytochrome c oxidase subunit 2 family.</text>
</comment>
<evidence type="ECO:0000256" key="14">
    <source>
        <dbReference type="ARBA" id="ARBA00023136"/>
    </source>
</evidence>
<keyword evidence="7 16" id="KW-0479">Metal-binding</keyword>
<dbReference type="PROSITE" id="PS00078">
    <property type="entry name" value="COX2"/>
    <property type="match status" value="1"/>
</dbReference>
<dbReference type="FunFam" id="2.60.40.420:FF:000001">
    <property type="entry name" value="Cytochrome c oxidase subunit 2"/>
    <property type="match status" value="1"/>
</dbReference>
<keyword evidence="6 16" id="KW-0812">Transmembrane</keyword>
<protein>
    <recommendedName>
        <fullName evidence="3 16">Cytochrome c oxidase subunit 2</fullName>
    </recommendedName>
</protein>
<comment type="function">
    <text evidence="16">Component of the cytochrome c oxidase, the last enzyme in the mitochondrial electron transport chain which drives oxidative phosphorylation. The respiratory chain contains 3 multisubunit complexes succinate dehydrogenase (complex II, CII), ubiquinol-cytochrome c oxidoreductase (cytochrome b-c1 complex, complex III, CIII) and cytochrome c oxidase (complex IV, CIV), that cooperate to transfer electrons derived from NADH and succinate to molecular oxygen, creating an electrochemical gradient over the inner membrane that drives transmembrane transport and the ATP synthase. Cytochrome c oxidase is the component of the respiratory chain that catalyzes the reduction of oxygen to water. Electrons originating from reduced cytochrome c in the intermembrane space (IMS) are transferred via the dinuclear copper A center (CU(A)) of subunit 2 and heme A of subunit 1 to the active site in subunit 1, a binuclear center (BNC) formed by heme A3 and copper B (CU(B)). The BNC reduces molecular oxygen to 2 water molecules using 4 electrons from cytochrome c in the IMS and 4 protons from the mitochondrial matrix.</text>
</comment>
<keyword evidence="14 16" id="KW-0472">Membrane</keyword>
<sequence>MSFWGQVGLQESTSVLAVEVQSLYDHGMVVMLFVFSYVGFMMFKVSINGLFSSEYLEKQWLEVLWTIFPCVLLLLLGLPSIKLLYLMDELELPEATVKIIGHQWYWTYEYSDALGSTYSFDSYLKADSSLEMGDYRLLEVDSRCVVATLLHMRGLVTSDDVIHSWAIPSASIKADAIPGRLNQIGLCFLYSGVFYGQCSELCGVNHSFMPICVEAVPVEIFTDWIMANHEENRNNNAGNTYLDYLFWLWKWGCKGGSVLVDVLYSLAYLYVWWFWAVLYYGLYVPTEFAVTTSWSFTKWTAGMCFSFIKWFGWFVVSPLDAGTYGVKYAFEQIYSGVWYVVTKPFEFSFWVVKSIVKSIFSLCKFSLFLISSMVSSMSSFTDDGFKQVVMERLNTNTSKFLWIIGNYYKEHR</sequence>
<dbReference type="EMBL" id="KY290450">
    <property type="protein sequence ID" value="AQM37783.1"/>
    <property type="molecule type" value="Genomic_DNA"/>
</dbReference>
<dbReference type="SUPFAM" id="SSF49503">
    <property type="entry name" value="Cupredoxins"/>
    <property type="match status" value="1"/>
</dbReference>
<name>A0A1Q1MMM2_9BIVA</name>
<evidence type="ECO:0000256" key="4">
    <source>
        <dbReference type="ARBA" id="ARBA00022448"/>
    </source>
</evidence>
<dbReference type="Pfam" id="PF00116">
    <property type="entry name" value="COX2"/>
    <property type="match status" value="1"/>
</dbReference>
<geneLocation type="mitochondrion" evidence="20"/>
<evidence type="ECO:0000256" key="9">
    <source>
        <dbReference type="ARBA" id="ARBA00022842"/>
    </source>
</evidence>